<dbReference type="Pfam" id="PF22920">
    <property type="entry name" value="UvrC_RNaseH"/>
    <property type="match status" value="1"/>
</dbReference>
<dbReference type="HAMAP" id="MF_00203">
    <property type="entry name" value="UvrC"/>
    <property type="match status" value="1"/>
</dbReference>
<evidence type="ECO:0000256" key="6">
    <source>
        <dbReference type="HAMAP-Rule" id="MF_00203"/>
    </source>
</evidence>
<feature type="domain" description="UvrC family homology region profile" evidence="9">
    <location>
        <begin position="270"/>
        <end position="497"/>
    </location>
</feature>
<dbReference type="InterPro" id="IPR004791">
    <property type="entry name" value="UvrC"/>
</dbReference>
<dbReference type="InterPro" id="IPR001943">
    <property type="entry name" value="UVR_dom"/>
</dbReference>
<comment type="similarity">
    <text evidence="6">Belongs to the UvrC family.</text>
</comment>
<evidence type="ECO:0000259" key="9">
    <source>
        <dbReference type="PROSITE" id="PS50165"/>
    </source>
</evidence>
<evidence type="ECO:0000256" key="4">
    <source>
        <dbReference type="ARBA" id="ARBA00022881"/>
    </source>
</evidence>
<keyword evidence="11" id="KW-1185">Reference proteome</keyword>
<keyword evidence="1 6" id="KW-0963">Cytoplasm</keyword>
<protein>
    <recommendedName>
        <fullName evidence="6">UvrABC system protein C</fullName>
        <shortName evidence="6">Protein UvrC</shortName>
    </recommendedName>
    <alternativeName>
        <fullName evidence="6">Excinuclease ABC subunit C</fullName>
    </alternativeName>
</protein>
<dbReference type="SMART" id="SM00465">
    <property type="entry name" value="GIYc"/>
    <property type="match status" value="1"/>
</dbReference>
<feature type="domain" description="UVR" evidence="7">
    <location>
        <begin position="220"/>
        <end position="255"/>
    </location>
</feature>
<evidence type="ECO:0000313" key="10">
    <source>
        <dbReference type="EMBL" id="MBW2941941.1"/>
    </source>
</evidence>
<evidence type="ECO:0000256" key="2">
    <source>
        <dbReference type="ARBA" id="ARBA00022763"/>
    </source>
</evidence>
<keyword evidence="3 6" id="KW-0228">DNA excision</keyword>
<dbReference type="Pfam" id="PF02151">
    <property type="entry name" value="UVR"/>
    <property type="match status" value="1"/>
</dbReference>
<keyword evidence="6" id="KW-0742">SOS response</keyword>
<dbReference type="RefSeq" id="WP_219044158.1">
    <property type="nucleotide sequence ID" value="NZ_JAHWDQ010000003.1"/>
</dbReference>
<dbReference type="NCBIfam" id="NF001824">
    <property type="entry name" value="PRK00558.1-5"/>
    <property type="match status" value="1"/>
</dbReference>
<dbReference type="PROSITE" id="PS50164">
    <property type="entry name" value="GIY_YIG"/>
    <property type="match status" value="1"/>
</dbReference>
<dbReference type="Pfam" id="PF08459">
    <property type="entry name" value="UvrC_RNaseH_dom"/>
    <property type="match status" value="1"/>
</dbReference>
<gene>
    <name evidence="6 10" type="primary">uvrC</name>
    <name evidence="10" type="ORF">KXJ70_14195</name>
</gene>
<dbReference type="PANTHER" id="PTHR30562:SF1">
    <property type="entry name" value="UVRABC SYSTEM PROTEIN C"/>
    <property type="match status" value="1"/>
</dbReference>
<organism evidence="10 11">
    <name type="scientific">Zhongshania aquimaris</name>
    <dbReference type="NCBI Taxonomy" id="2857107"/>
    <lineage>
        <taxon>Bacteria</taxon>
        <taxon>Pseudomonadati</taxon>
        <taxon>Pseudomonadota</taxon>
        <taxon>Gammaproteobacteria</taxon>
        <taxon>Cellvibrionales</taxon>
        <taxon>Spongiibacteraceae</taxon>
        <taxon>Zhongshania</taxon>
    </lineage>
</organism>
<dbReference type="PROSITE" id="PS50151">
    <property type="entry name" value="UVR"/>
    <property type="match status" value="1"/>
</dbReference>
<dbReference type="InterPro" id="IPR001162">
    <property type="entry name" value="UvrC_RNase_H_dom"/>
</dbReference>
<dbReference type="EMBL" id="JAHWDQ010000003">
    <property type="protein sequence ID" value="MBW2941941.1"/>
    <property type="molecule type" value="Genomic_DNA"/>
</dbReference>
<dbReference type="InterPro" id="IPR047296">
    <property type="entry name" value="GIY-YIG_UvrC_Cho"/>
</dbReference>
<evidence type="ECO:0000256" key="3">
    <source>
        <dbReference type="ARBA" id="ARBA00022769"/>
    </source>
</evidence>
<keyword evidence="2 6" id="KW-0227">DNA damage</keyword>
<evidence type="ECO:0000256" key="5">
    <source>
        <dbReference type="ARBA" id="ARBA00023204"/>
    </source>
</evidence>
<keyword evidence="5 6" id="KW-0234">DNA repair</keyword>
<dbReference type="InterPro" id="IPR000305">
    <property type="entry name" value="GIY-YIG_endonuc"/>
</dbReference>
<comment type="subunit">
    <text evidence="6">Interacts with UvrB in an incision complex.</text>
</comment>
<dbReference type="InterPro" id="IPR050066">
    <property type="entry name" value="UvrABC_protein_C"/>
</dbReference>
<sequence length="625" mass="68763">MSSESKTGMGADSAAPAVAEFDSKTFLKNVTVKAGVYVMLNAAADVLYVGKAKNLRNRLSSYFRASGLTSKTVALVSRIHEIEVTVTASEREALLLEQNLIKQYKPPYNILLRDDKSYPYIYLSTDHKHPRLSIHRGSKKGKGMYFGPYPSASAVRESLSWLQKVFRVRQCEDSYYRGRSRPCLQYQIGRCSAPCVSAVSDEEYAIDVNHTQMFLQGKSSEVSRALADDMERHASALEFEKAADLRDRIAYLQQVQATQCIEGETGDIDIVAGVMDAGTVCIQLLCVRAGRVLGSRSYFPKSQLEEPLVSQLEAFVAQHYLIGTGGADMPREIITNIALDDAALLAGGLSEQAGRQVSISHSVRSHRAKWLGLALTAAEQNLVNRLASSASTLKRFKALQAVLELDDKPERMECFDISHSSGEATVASCVVFDGNGPLKSDYRKMNIDGVAAGDDYAAMHQALSRRYKRIKAGEIVKPDILFIDGGKGQLTQAKQVMAELGIDDLFMVGVAKGSDRRAGLEVLIRGDNGREINLPDNSPALHLIQHIRDESHRFAITGHKARRDKARRQSTLESIPGVGAKRRRDLLRHFGGLQGVRQASVEDLRRVSGISEKIAQQIHEGLRSA</sequence>
<evidence type="ECO:0000313" key="11">
    <source>
        <dbReference type="Proteomes" id="UP001166291"/>
    </source>
</evidence>
<keyword evidence="4 6" id="KW-0267">Excision nuclease</keyword>
<comment type="subcellular location">
    <subcellularLocation>
        <location evidence="6">Cytoplasm</location>
    </subcellularLocation>
</comment>
<dbReference type="InterPro" id="IPR003583">
    <property type="entry name" value="Hlx-hairpin-Hlx_DNA-bd_motif"/>
</dbReference>
<evidence type="ECO:0000259" key="7">
    <source>
        <dbReference type="PROSITE" id="PS50151"/>
    </source>
</evidence>
<dbReference type="NCBIfam" id="TIGR00194">
    <property type="entry name" value="uvrC"/>
    <property type="match status" value="1"/>
</dbReference>
<dbReference type="Pfam" id="PF14520">
    <property type="entry name" value="HHH_5"/>
    <property type="match status" value="1"/>
</dbReference>
<dbReference type="Proteomes" id="UP001166291">
    <property type="component" value="Unassembled WGS sequence"/>
</dbReference>
<evidence type="ECO:0000259" key="8">
    <source>
        <dbReference type="PROSITE" id="PS50164"/>
    </source>
</evidence>
<dbReference type="PROSITE" id="PS50165">
    <property type="entry name" value="UVRC"/>
    <property type="match status" value="1"/>
</dbReference>
<comment type="function">
    <text evidence="6">The UvrABC repair system catalyzes the recognition and processing of DNA lesions. UvrC both incises the 5' and 3' sides of the lesion. The N-terminal half is responsible for the 3' incision and the C-terminal half is responsible for the 5' incision.</text>
</comment>
<feature type="domain" description="GIY-YIG" evidence="8">
    <location>
        <begin position="32"/>
        <end position="110"/>
    </location>
</feature>
<dbReference type="CDD" id="cd10434">
    <property type="entry name" value="GIY-YIG_UvrC_Cho"/>
    <property type="match status" value="1"/>
</dbReference>
<evidence type="ECO:0000256" key="1">
    <source>
        <dbReference type="ARBA" id="ARBA00022490"/>
    </source>
</evidence>
<name>A0ABS6VUF9_9GAMM</name>
<dbReference type="PANTHER" id="PTHR30562">
    <property type="entry name" value="UVRC/OXIDOREDUCTASE"/>
    <property type="match status" value="1"/>
</dbReference>
<accession>A0ABS6VUF9</accession>
<proteinExistence type="inferred from homology"/>
<comment type="caution">
    <text evidence="10">The sequence shown here is derived from an EMBL/GenBank/DDBJ whole genome shotgun (WGS) entry which is preliminary data.</text>
</comment>
<reference evidence="10" key="1">
    <citation type="submission" date="2021-07" db="EMBL/GenBank/DDBJ databases">
        <title>Zhongshania sp. CAU 1632 isolated from seawater.</title>
        <authorList>
            <person name="Kim W."/>
        </authorList>
    </citation>
    <scope>NUCLEOTIDE SEQUENCE</scope>
    <source>
        <strain evidence="10">CAU 1632</strain>
    </source>
</reference>
<dbReference type="SMART" id="SM00278">
    <property type="entry name" value="HhH1"/>
    <property type="match status" value="2"/>
</dbReference>
<dbReference type="Pfam" id="PF01541">
    <property type="entry name" value="GIY-YIG"/>
    <property type="match status" value="1"/>
</dbReference>